<name>A0AC58TGG6_TOBAC</name>
<evidence type="ECO:0000313" key="1">
    <source>
        <dbReference type="Proteomes" id="UP000790787"/>
    </source>
</evidence>
<gene>
    <name evidence="2" type="primary">LOC142174419</name>
</gene>
<protein>
    <submittedName>
        <fullName evidence="2">Uncharacterized protein LOC142174419</fullName>
    </submittedName>
</protein>
<reference evidence="1" key="1">
    <citation type="journal article" date="2014" name="Nat. Commun.">
        <title>The tobacco genome sequence and its comparison with those of tomato and potato.</title>
        <authorList>
            <person name="Sierro N."/>
            <person name="Battey J.N."/>
            <person name="Ouadi S."/>
            <person name="Bakaher N."/>
            <person name="Bovet L."/>
            <person name="Willig A."/>
            <person name="Goepfert S."/>
            <person name="Peitsch M.C."/>
            <person name="Ivanov N.V."/>
        </authorList>
    </citation>
    <scope>NUCLEOTIDE SEQUENCE [LARGE SCALE GENOMIC DNA]</scope>
</reference>
<organism evidence="1 2">
    <name type="scientific">Nicotiana tabacum</name>
    <name type="common">Common tobacco</name>
    <dbReference type="NCBI Taxonomy" id="4097"/>
    <lineage>
        <taxon>Eukaryota</taxon>
        <taxon>Viridiplantae</taxon>
        <taxon>Streptophyta</taxon>
        <taxon>Embryophyta</taxon>
        <taxon>Tracheophyta</taxon>
        <taxon>Spermatophyta</taxon>
        <taxon>Magnoliopsida</taxon>
        <taxon>eudicotyledons</taxon>
        <taxon>Gunneridae</taxon>
        <taxon>Pentapetalae</taxon>
        <taxon>asterids</taxon>
        <taxon>lamiids</taxon>
        <taxon>Solanales</taxon>
        <taxon>Solanaceae</taxon>
        <taxon>Nicotianoideae</taxon>
        <taxon>Nicotianeae</taxon>
        <taxon>Nicotiana</taxon>
    </lineage>
</organism>
<dbReference type="Proteomes" id="UP000790787">
    <property type="component" value="Chromosome 20"/>
</dbReference>
<proteinExistence type="predicted"/>
<evidence type="ECO:0000313" key="2">
    <source>
        <dbReference type="RefSeq" id="XP_075096313.1"/>
    </source>
</evidence>
<dbReference type="RefSeq" id="XP_075096313.1">
    <property type="nucleotide sequence ID" value="XM_075240212.1"/>
</dbReference>
<reference evidence="2" key="2">
    <citation type="submission" date="2025-08" db="UniProtKB">
        <authorList>
            <consortium name="RefSeq"/>
        </authorList>
    </citation>
    <scope>IDENTIFICATION</scope>
    <source>
        <tissue evidence="2">Leaf</tissue>
    </source>
</reference>
<sequence length="160" mass="18382">MYVVGNTATIGAIERFLAAQWREIRNLNVLFHSDGCFTILMHSFEERDEVLTDGPYTINNRPVILKTWVEGFDFNEEILKTIPLWVKFSKLPLNYWSNMALSKIESGLGKLLYADACTIMADRISYARILIKMDITKTLPGTIKLIDPNGKMIEQMVQYD</sequence>
<keyword evidence="1" id="KW-1185">Reference proteome</keyword>
<accession>A0AC58TGG6</accession>